<evidence type="ECO:0000259" key="5">
    <source>
        <dbReference type="PROSITE" id="PS50977"/>
    </source>
</evidence>
<evidence type="ECO:0000313" key="6">
    <source>
        <dbReference type="EMBL" id="MCW3475458.1"/>
    </source>
</evidence>
<evidence type="ECO:0000313" key="7">
    <source>
        <dbReference type="Proteomes" id="UP001165679"/>
    </source>
</evidence>
<accession>A0AA42CDZ2</accession>
<dbReference type="Proteomes" id="UP001165679">
    <property type="component" value="Unassembled WGS sequence"/>
</dbReference>
<dbReference type="PRINTS" id="PR00455">
    <property type="entry name" value="HTHTETR"/>
</dbReference>
<dbReference type="InterPro" id="IPR039536">
    <property type="entry name" value="TetR_C_Proteobacteria"/>
</dbReference>
<dbReference type="RefSeq" id="WP_264714167.1">
    <property type="nucleotide sequence ID" value="NZ_JAPDNT010000008.1"/>
</dbReference>
<dbReference type="PROSITE" id="PS01081">
    <property type="entry name" value="HTH_TETR_1"/>
    <property type="match status" value="1"/>
</dbReference>
<dbReference type="InterPro" id="IPR001647">
    <property type="entry name" value="HTH_TetR"/>
</dbReference>
<comment type="caution">
    <text evidence="6">The sequence shown here is derived from an EMBL/GenBank/DDBJ whole genome shotgun (WGS) entry which is preliminary data.</text>
</comment>
<evidence type="ECO:0000256" key="2">
    <source>
        <dbReference type="ARBA" id="ARBA00023125"/>
    </source>
</evidence>
<evidence type="ECO:0000256" key="3">
    <source>
        <dbReference type="ARBA" id="ARBA00023163"/>
    </source>
</evidence>
<protein>
    <submittedName>
        <fullName evidence="6">TetR/AcrR family transcriptional regulator</fullName>
    </submittedName>
</protein>
<keyword evidence="7" id="KW-1185">Reference proteome</keyword>
<dbReference type="Pfam" id="PF14246">
    <property type="entry name" value="TetR_C_7"/>
    <property type="match status" value="1"/>
</dbReference>
<dbReference type="EMBL" id="JAPDNT010000008">
    <property type="protein sequence ID" value="MCW3475458.1"/>
    <property type="molecule type" value="Genomic_DNA"/>
</dbReference>
<dbReference type="PROSITE" id="PS50977">
    <property type="entry name" value="HTH_TETR_2"/>
    <property type="match status" value="1"/>
</dbReference>
<organism evidence="6 7">
    <name type="scientific">Limobrevibacterium gyesilva</name>
    <dbReference type="NCBI Taxonomy" id="2991712"/>
    <lineage>
        <taxon>Bacteria</taxon>
        <taxon>Pseudomonadati</taxon>
        <taxon>Pseudomonadota</taxon>
        <taxon>Alphaproteobacteria</taxon>
        <taxon>Acetobacterales</taxon>
        <taxon>Acetobacteraceae</taxon>
        <taxon>Limobrevibacterium</taxon>
    </lineage>
</organism>
<dbReference type="PANTHER" id="PTHR30055">
    <property type="entry name" value="HTH-TYPE TRANSCRIPTIONAL REGULATOR RUTR"/>
    <property type="match status" value="1"/>
</dbReference>
<dbReference type="FunFam" id="1.10.10.60:FF:000141">
    <property type="entry name" value="TetR family transcriptional regulator"/>
    <property type="match status" value="1"/>
</dbReference>
<dbReference type="AlphaFoldDB" id="A0AA42CDZ2"/>
<proteinExistence type="predicted"/>
<gene>
    <name evidence="6" type="ORF">OL599_12815</name>
</gene>
<dbReference type="InterPro" id="IPR036271">
    <property type="entry name" value="Tet_transcr_reg_TetR-rel_C_sf"/>
</dbReference>
<name>A0AA42CDZ2_9PROT</name>
<feature type="DNA-binding region" description="H-T-H motif" evidence="4">
    <location>
        <begin position="34"/>
        <end position="53"/>
    </location>
</feature>
<reference evidence="6" key="1">
    <citation type="submission" date="2022-09" db="EMBL/GenBank/DDBJ databases">
        <title>Rhodovastum sp. nov. RN2-1 isolated from soil in Seongnam, South Korea.</title>
        <authorList>
            <person name="Le N.T."/>
        </authorList>
    </citation>
    <scope>NUCLEOTIDE SEQUENCE</scope>
    <source>
        <strain evidence="6">RN2-1</strain>
    </source>
</reference>
<dbReference type="InterPro" id="IPR009057">
    <property type="entry name" value="Homeodomain-like_sf"/>
</dbReference>
<dbReference type="SUPFAM" id="SSF48498">
    <property type="entry name" value="Tetracyclin repressor-like, C-terminal domain"/>
    <property type="match status" value="1"/>
</dbReference>
<reference evidence="6" key="2">
    <citation type="submission" date="2022-10" db="EMBL/GenBank/DDBJ databases">
        <authorList>
            <person name="Trinh H.N."/>
        </authorList>
    </citation>
    <scope>NUCLEOTIDE SEQUENCE</scope>
    <source>
        <strain evidence="6">RN2-1</strain>
    </source>
</reference>
<dbReference type="SUPFAM" id="SSF46689">
    <property type="entry name" value="Homeodomain-like"/>
    <property type="match status" value="1"/>
</dbReference>
<dbReference type="PANTHER" id="PTHR30055:SF146">
    <property type="entry name" value="HTH-TYPE TRANSCRIPTIONAL DUAL REGULATOR CECR"/>
    <property type="match status" value="1"/>
</dbReference>
<keyword evidence="1" id="KW-0805">Transcription regulation</keyword>
<dbReference type="Gene3D" id="1.10.357.10">
    <property type="entry name" value="Tetracycline Repressor, domain 2"/>
    <property type="match status" value="1"/>
</dbReference>
<evidence type="ECO:0000256" key="4">
    <source>
        <dbReference type="PROSITE-ProRule" id="PRU00335"/>
    </source>
</evidence>
<dbReference type="InterPro" id="IPR023772">
    <property type="entry name" value="DNA-bd_HTH_TetR-type_CS"/>
</dbReference>
<dbReference type="InterPro" id="IPR050109">
    <property type="entry name" value="HTH-type_TetR-like_transc_reg"/>
</dbReference>
<dbReference type="GO" id="GO:0003700">
    <property type="term" value="F:DNA-binding transcription factor activity"/>
    <property type="evidence" value="ECO:0007669"/>
    <property type="project" value="TreeGrafter"/>
</dbReference>
<keyword evidence="3" id="KW-0804">Transcription</keyword>
<feature type="domain" description="HTH tetR-type" evidence="5">
    <location>
        <begin position="11"/>
        <end position="71"/>
    </location>
</feature>
<evidence type="ECO:0000256" key="1">
    <source>
        <dbReference type="ARBA" id="ARBA00023015"/>
    </source>
</evidence>
<dbReference type="GO" id="GO:0000976">
    <property type="term" value="F:transcription cis-regulatory region binding"/>
    <property type="evidence" value="ECO:0007669"/>
    <property type="project" value="TreeGrafter"/>
</dbReference>
<sequence>MTLPDADTEISPKRRQVLEAAADLFMANGYGSVSMEAVARAANVSKATLYAYFESKDQLFATIVGEACRRNTVNDENFPAEVEDIRAELHKIGVRVLGFLLQERTLAIFRVAVAESGRFPELGRAFITNGPQAFRDRFAAWVAAQAAAGHLVAADTHVAAEQFMALLRAGLFLRATLALPPAPTGADIDATVAAAVETFLRAFGPPK</sequence>
<dbReference type="Gene3D" id="1.10.10.60">
    <property type="entry name" value="Homeodomain-like"/>
    <property type="match status" value="1"/>
</dbReference>
<keyword evidence="2 4" id="KW-0238">DNA-binding</keyword>
<dbReference type="Pfam" id="PF00440">
    <property type="entry name" value="TetR_N"/>
    <property type="match status" value="1"/>
</dbReference>